<accession>U7TJF1</accession>
<gene>
    <name evidence="1" type="ORF">HMPREF1767_02439</name>
</gene>
<dbReference type="PATRIC" id="fig|1316587.3.peg.2400"/>
<proteinExistence type="predicted"/>
<reference evidence="1" key="1">
    <citation type="submission" date="2013-10" db="EMBL/GenBank/DDBJ databases">
        <title>The Genome Sequence of Fusobacterium nucleatum CTI-6.</title>
        <authorList>
            <consortium name="The Broad Institute Genomics Platform"/>
            <person name="Earl A."/>
            <person name="Ward D."/>
            <person name="Feldgarden M."/>
            <person name="Gevers D."/>
            <person name="Kostic A."/>
            <person name="Garrett W."/>
            <person name="Young S.K."/>
            <person name="Zeng Q."/>
            <person name="Gargeya S."/>
            <person name="Fitzgerald M."/>
            <person name="Abouelleil A."/>
            <person name="Alvarado L."/>
            <person name="Berlin A.M."/>
            <person name="Chapman S.B."/>
            <person name="Gainer-Dewar J."/>
            <person name="Goldberg J."/>
            <person name="Gnerre S."/>
            <person name="Griggs A."/>
            <person name="Gujja S."/>
            <person name="Hansen M."/>
            <person name="Howarth C."/>
            <person name="Imamovic A."/>
            <person name="Ireland A."/>
            <person name="Larimer J."/>
            <person name="McCowan C."/>
            <person name="Murphy C."/>
            <person name="Pearson M."/>
            <person name="Poon T.W."/>
            <person name="Priest M."/>
            <person name="Roberts A."/>
            <person name="Saif S."/>
            <person name="Shea T."/>
            <person name="Sykes S."/>
            <person name="Wortman J."/>
            <person name="Nusbaum C."/>
            <person name="Birren B."/>
        </authorList>
    </citation>
    <scope>NUCLEOTIDE SEQUENCE [LARGE SCALE GENOMIC DNA]</scope>
    <source>
        <strain evidence="1">CTI-6</strain>
    </source>
</reference>
<comment type="caution">
    <text evidence="1">The sequence shown here is derived from an EMBL/GenBank/DDBJ whole genome shotgun (WGS) entry which is preliminary data.</text>
</comment>
<sequence length="261" mass="29606">MKNKKKNIKNSKDYSNVDFGEHVGDDIFDDIAHKESLNFTLRDGARRLTDDSLKVIEEKGIEYALEKGLVKYELTIDKKFAEEKTVKKEIDEKQKIAIQKSKEDPLYNYYLVVDGTSRKVTLEKELKSNSFGKNLKDSTSKALKEGYDSVINSVPNYDKWQQMAKEYGEMKSSLTGSVLLQAVGNLITVPGRMATEMNLFGPGEIQYGSVKDIRERQQKLNDVIRGKADLLTTIVAYSAAESIKDSKIFQKVKNKVFPLVK</sequence>
<protein>
    <submittedName>
        <fullName evidence="1">Uncharacterized protein</fullName>
    </submittedName>
</protein>
<dbReference type="EMBL" id="AXNV01000067">
    <property type="protein sequence ID" value="ERT44490.1"/>
    <property type="molecule type" value="Genomic_DNA"/>
</dbReference>
<organism evidence="1">
    <name type="scientific">Fusobacterium nucleatum CTI-6</name>
    <dbReference type="NCBI Taxonomy" id="1316587"/>
    <lineage>
        <taxon>Bacteria</taxon>
        <taxon>Fusobacteriati</taxon>
        <taxon>Fusobacteriota</taxon>
        <taxon>Fusobacteriia</taxon>
        <taxon>Fusobacteriales</taxon>
        <taxon>Fusobacteriaceae</taxon>
        <taxon>Fusobacterium</taxon>
    </lineage>
</organism>
<dbReference type="AlphaFoldDB" id="U7TJF1"/>
<name>U7TJF1_FUSNU</name>
<evidence type="ECO:0000313" key="1">
    <source>
        <dbReference type="EMBL" id="ERT44490.1"/>
    </source>
</evidence>